<evidence type="ECO:0000256" key="4">
    <source>
        <dbReference type="ARBA" id="ARBA00023136"/>
    </source>
</evidence>
<feature type="domain" description="ABC transmembrane type-2" evidence="6">
    <location>
        <begin position="155"/>
        <end position="381"/>
    </location>
</feature>
<evidence type="ECO:0000259" key="6">
    <source>
        <dbReference type="PROSITE" id="PS51012"/>
    </source>
</evidence>
<dbReference type="PANTHER" id="PTHR43027:SF2">
    <property type="entry name" value="TRANSPORT PERMEASE PROTEIN"/>
    <property type="match status" value="1"/>
</dbReference>
<feature type="transmembrane region" description="Helical" evidence="5">
    <location>
        <begin position="15"/>
        <end position="34"/>
    </location>
</feature>
<protein>
    <recommendedName>
        <fullName evidence="6">ABC transmembrane type-2 domain-containing protein</fullName>
    </recommendedName>
</protein>
<organism evidence="7 8">
    <name type="scientific">Pseudarthrobacter scleromae</name>
    <dbReference type="NCBI Taxonomy" id="158897"/>
    <lineage>
        <taxon>Bacteria</taxon>
        <taxon>Bacillati</taxon>
        <taxon>Actinomycetota</taxon>
        <taxon>Actinomycetes</taxon>
        <taxon>Micrococcales</taxon>
        <taxon>Micrococcaceae</taxon>
        <taxon>Pseudarthrobacter</taxon>
    </lineage>
</organism>
<dbReference type="InterPro" id="IPR047817">
    <property type="entry name" value="ABC2_TM_bact-type"/>
</dbReference>
<dbReference type="PANTHER" id="PTHR43027">
    <property type="entry name" value="DOXORUBICIN RESISTANCE ABC TRANSPORTER PERMEASE PROTEIN DRRC-RELATED"/>
    <property type="match status" value="1"/>
</dbReference>
<comment type="caution">
    <text evidence="7">The sequence shown here is derived from an EMBL/GenBank/DDBJ whole genome shotgun (WGS) entry which is preliminary data.</text>
</comment>
<gene>
    <name evidence="7" type="ORF">GCM10007175_17500</name>
</gene>
<dbReference type="EMBL" id="BMKV01000003">
    <property type="protein sequence ID" value="GGI80793.1"/>
    <property type="molecule type" value="Genomic_DNA"/>
</dbReference>
<feature type="transmembrane region" description="Helical" evidence="5">
    <location>
        <begin position="271"/>
        <end position="295"/>
    </location>
</feature>
<dbReference type="Pfam" id="PF12698">
    <property type="entry name" value="ABC2_membrane_3"/>
    <property type="match status" value="1"/>
</dbReference>
<dbReference type="RefSeq" id="WP_188729438.1">
    <property type="nucleotide sequence ID" value="NZ_BMKV01000003.1"/>
</dbReference>
<proteinExistence type="predicted"/>
<comment type="subcellular location">
    <subcellularLocation>
        <location evidence="1">Membrane</location>
        <topology evidence="1">Multi-pass membrane protein</topology>
    </subcellularLocation>
</comment>
<feature type="transmembrane region" description="Helical" evidence="5">
    <location>
        <begin position="307"/>
        <end position="329"/>
    </location>
</feature>
<feature type="transmembrane region" description="Helical" evidence="5">
    <location>
        <begin position="237"/>
        <end position="265"/>
    </location>
</feature>
<evidence type="ECO:0000313" key="8">
    <source>
        <dbReference type="Proteomes" id="UP000658754"/>
    </source>
</evidence>
<keyword evidence="2 5" id="KW-0812">Transmembrane</keyword>
<feature type="transmembrane region" description="Helical" evidence="5">
    <location>
        <begin position="356"/>
        <end position="377"/>
    </location>
</feature>
<evidence type="ECO:0000256" key="1">
    <source>
        <dbReference type="ARBA" id="ARBA00004141"/>
    </source>
</evidence>
<dbReference type="InterPro" id="IPR013525">
    <property type="entry name" value="ABC2_TM"/>
</dbReference>
<feature type="transmembrane region" description="Helical" evidence="5">
    <location>
        <begin position="195"/>
        <end position="216"/>
    </location>
</feature>
<name>A0ABQ2CHU5_9MICC</name>
<evidence type="ECO:0000256" key="2">
    <source>
        <dbReference type="ARBA" id="ARBA00022692"/>
    </source>
</evidence>
<dbReference type="Gene3D" id="3.40.1710.10">
    <property type="entry name" value="abc type-2 transporter like domain"/>
    <property type="match status" value="1"/>
</dbReference>
<keyword evidence="3 5" id="KW-1133">Transmembrane helix</keyword>
<dbReference type="PROSITE" id="PS51012">
    <property type="entry name" value="ABC_TM2"/>
    <property type="match status" value="1"/>
</dbReference>
<evidence type="ECO:0000256" key="3">
    <source>
        <dbReference type="ARBA" id="ARBA00022989"/>
    </source>
</evidence>
<evidence type="ECO:0000256" key="5">
    <source>
        <dbReference type="SAM" id="Phobius"/>
    </source>
</evidence>
<keyword evidence="8" id="KW-1185">Reference proteome</keyword>
<evidence type="ECO:0000313" key="7">
    <source>
        <dbReference type="EMBL" id="GGI80793.1"/>
    </source>
</evidence>
<keyword evidence="4 5" id="KW-0472">Membrane</keyword>
<dbReference type="InterPro" id="IPR052902">
    <property type="entry name" value="ABC-2_transporter"/>
</dbReference>
<reference evidence="8" key="1">
    <citation type="journal article" date="2019" name="Int. J. Syst. Evol. Microbiol.">
        <title>The Global Catalogue of Microorganisms (GCM) 10K type strain sequencing project: providing services to taxonomists for standard genome sequencing and annotation.</title>
        <authorList>
            <consortium name="The Broad Institute Genomics Platform"/>
            <consortium name="The Broad Institute Genome Sequencing Center for Infectious Disease"/>
            <person name="Wu L."/>
            <person name="Ma J."/>
        </authorList>
    </citation>
    <scope>NUCLEOTIDE SEQUENCE [LARGE SCALE GENOMIC DNA]</scope>
    <source>
        <strain evidence="8">CGMCC 1.3601</strain>
    </source>
</reference>
<dbReference type="Proteomes" id="UP000658754">
    <property type="component" value="Unassembled WGS sequence"/>
</dbReference>
<sequence>MVANDLRQRIRDKSVFIFSLVVPLALMGVLNLSFGGFDTGNVDLKPAVVVASSEDSGQLGDALLEAVDSLPIMDVTVRKVAASDVSRETKDTGAELGIILPADFTTAVTSGQAPSVQVVEGDAAGIETDVLISVVDGLLGQFAAGTEAAEAGESAGLPHDVLGGIAQQAAAGTPALTLSEGHASAGQLSLKGTLVAGQTGLFLLFTVGFGVLGLLAEREEGTLSRLQSTPVAPGTIITAKALVGFILGVVATAILLAAGSILFGVSFGAPAVVALLVLAVAAAATSLTFIVARLVRSAEQANIAQSILAMVLGIAGGAFFPIEASGFLATLMDLNPIAAFIRGLGVTAGGGGVTDVAVPLAVMLGFATVATLASRVLPDRGARG</sequence>
<accession>A0ABQ2CHU5</accession>